<keyword evidence="1" id="KW-0472">Membrane</keyword>
<feature type="transmembrane region" description="Helical" evidence="1">
    <location>
        <begin position="65"/>
        <end position="84"/>
    </location>
</feature>
<keyword evidence="1" id="KW-0812">Transmembrane</keyword>
<accession>A0A1G9LL33</accession>
<sequence>MSDMRPLRDDLQATFDARRDLGPEYEHALIDSFADRLDETITARVRAELERGQGHQAKRSPASQMTPIVLGSMGLAIPLTAIATSNAGRLGLIIVWMAIVAVNVAAAVAVMRRP</sequence>
<dbReference type="Proteomes" id="UP000198683">
    <property type="component" value="Unassembled WGS sequence"/>
</dbReference>
<dbReference type="OrthoDB" id="3854538at2"/>
<dbReference type="EMBL" id="FNFB01000025">
    <property type="protein sequence ID" value="SDL62564.1"/>
    <property type="molecule type" value="Genomic_DNA"/>
</dbReference>
<evidence type="ECO:0000256" key="1">
    <source>
        <dbReference type="SAM" id="Phobius"/>
    </source>
</evidence>
<proteinExistence type="predicted"/>
<name>A0A1G9LL33_9ACTN</name>
<dbReference type="STRING" id="683260.SAMN05421874_12549"/>
<reference evidence="2 3" key="1">
    <citation type="submission" date="2016-10" db="EMBL/GenBank/DDBJ databases">
        <authorList>
            <person name="de Groot N.N."/>
        </authorList>
    </citation>
    <scope>NUCLEOTIDE SEQUENCE [LARGE SCALE GENOMIC DNA]</scope>
    <source>
        <strain evidence="2 3">CGMCC 4.5681</strain>
    </source>
</reference>
<gene>
    <name evidence="2" type="ORF">SAMN05421874_12549</name>
</gene>
<feature type="transmembrane region" description="Helical" evidence="1">
    <location>
        <begin position="90"/>
        <end position="111"/>
    </location>
</feature>
<organism evidence="2 3">
    <name type="scientific">Nonomuraea maritima</name>
    <dbReference type="NCBI Taxonomy" id="683260"/>
    <lineage>
        <taxon>Bacteria</taxon>
        <taxon>Bacillati</taxon>
        <taxon>Actinomycetota</taxon>
        <taxon>Actinomycetes</taxon>
        <taxon>Streptosporangiales</taxon>
        <taxon>Streptosporangiaceae</taxon>
        <taxon>Nonomuraea</taxon>
    </lineage>
</organism>
<protein>
    <recommendedName>
        <fullName evidence="4">Integral membrane protein</fullName>
    </recommendedName>
</protein>
<keyword evidence="1" id="KW-1133">Transmembrane helix</keyword>
<dbReference type="AlphaFoldDB" id="A0A1G9LL33"/>
<keyword evidence="3" id="KW-1185">Reference proteome</keyword>
<evidence type="ECO:0000313" key="3">
    <source>
        <dbReference type="Proteomes" id="UP000198683"/>
    </source>
</evidence>
<evidence type="ECO:0000313" key="2">
    <source>
        <dbReference type="EMBL" id="SDL62564.1"/>
    </source>
</evidence>
<evidence type="ECO:0008006" key="4">
    <source>
        <dbReference type="Google" id="ProtNLM"/>
    </source>
</evidence>
<dbReference type="RefSeq" id="WP_090771508.1">
    <property type="nucleotide sequence ID" value="NZ_FNFB01000025.1"/>
</dbReference>